<dbReference type="InterPro" id="IPR050492">
    <property type="entry name" value="Bact_metal-bind_prot9"/>
</dbReference>
<keyword evidence="2" id="KW-0813">Transport</keyword>
<gene>
    <name evidence="5" type="ORF">J2S63_000415</name>
</gene>
<proteinExistence type="inferred from homology"/>
<evidence type="ECO:0000313" key="6">
    <source>
        <dbReference type="Proteomes" id="UP001183648"/>
    </source>
</evidence>
<accession>A0ABU2BQE1</accession>
<protein>
    <submittedName>
        <fullName evidence="5">Zinc transport system substrate-binding protein</fullName>
    </submittedName>
</protein>
<dbReference type="SUPFAM" id="SSF53807">
    <property type="entry name" value="Helical backbone' metal receptor"/>
    <property type="match status" value="1"/>
</dbReference>
<evidence type="ECO:0000256" key="1">
    <source>
        <dbReference type="ARBA" id="ARBA00011028"/>
    </source>
</evidence>
<evidence type="ECO:0000256" key="4">
    <source>
        <dbReference type="SAM" id="SignalP"/>
    </source>
</evidence>
<dbReference type="InterPro" id="IPR006127">
    <property type="entry name" value="ZnuA-like"/>
</dbReference>
<evidence type="ECO:0000256" key="2">
    <source>
        <dbReference type="ARBA" id="ARBA00022448"/>
    </source>
</evidence>
<keyword evidence="6" id="KW-1185">Reference proteome</keyword>
<dbReference type="PROSITE" id="PS51257">
    <property type="entry name" value="PROKAR_LIPOPROTEIN"/>
    <property type="match status" value="1"/>
</dbReference>
<feature type="signal peptide" evidence="4">
    <location>
        <begin position="1"/>
        <end position="21"/>
    </location>
</feature>
<evidence type="ECO:0000256" key="3">
    <source>
        <dbReference type="ARBA" id="ARBA00022729"/>
    </source>
</evidence>
<sequence length="284" mass="30141">MRFLAPVLAAGLLLPTLTACSNGDGSSGDLEVVASFYPLQYVAQRVAGDHATVESLTAPGKEPHDSELTVRQTADVARADVVVTLGGFQPSVDDAVDQEADGAVVDAHEEVRGDDPHFWQDPTRLAAVAQRVGSALAKADAAHAADYRRNAQELVGDLRALDRAYRSGLADCRVDTVVVSHDAFGYLDRYGLDVVGITGLSPDAEPSPARLRDLADLIRRTGVTTVFSETLVSPAVARTLAEEVGVRTATLDPVEGLTDETADLDYLSLMRRNLEALRTAGSCT</sequence>
<dbReference type="Gene3D" id="3.40.50.1980">
    <property type="entry name" value="Nitrogenase molybdenum iron protein domain"/>
    <property type="match status" value="2"/>
</dbReference>
<dbReference type="RefSeq" id="WP_310297980.1">
    <property type="nucleotide sequence ID" value="NZ_BAAAPS010000002.1"/>
</dbReference>
<keyword evidence="3 4" id="KW-0732">Signal</keyword>
<dbReference type="PANTHER" id="PTHR42953:SF3">
    <property type="entry name" value="HIGH-AFFINITY ZINC UPTAKE SYSTEM PROTEIN ZNUA"/>
    <property type="match status" value="1"/>
</dbReference>
<reference evidence="5 6" key="1">
    <citation type="submission" date="2023-07" db="EMBL/GenBank/DDBJ databases">
        <title>Sequencing the genomes of 1000 actinobacteria strains.</title>
        <authorList>
            <person name="Klenk H.-P."/>
        </authorList>
    </citation>
    <scope>NUCLEOTIDE SEQUENCE [LARGE SCALE GENOMIC DNA]</scope>
    <source>
        <strain evidence="5 6">DSM 19426</strain>
    </source>
</reference>
<dbReference type="Pfam" id="PF01297">
    <property type="entry name" value="ZnuA"/>
    <property type="match status" value="1"/>
</dbReference>
<dbReference type="Proteomes" id="UP001183648">
    <property type="component" value="Unassembled WGS sequence"/>
</dbReference>
<dbReference type="PANTHER" id="PTHR42953">
    <property type="entry name" value="HIGH-AFFINITY ZINC UPTAKE SYSTEM PROTEIN ZNUA-RELATED"/>
    <property type="match status" value="1"/>
</dbReference>
<comment type="similarity">
    <text evidence="1">Belongs to the bacterial solute-binding protein 9 family.</text>
</comment>
<comment type="caution">
    <text evidence="5">The sequence shown here is derived from an EMBL/GenBank/DDBJ whole genome shotgun (WGS) entry which is preliminary data.</text>
</comment>
<name>A0ABU2BQE1_9ACTN</name>
<organism evidence="5 6">
    <name type="scientific">Nocardioides marmoribigeumensis</name>
    <dbReference type="NCBI Taxonomy" id="433649"/>
    <lineage>
        <taxon>Bacteria</taxon>
        <taxon>Bacillati</taxon>
        <taxon>Actinomycetota</taxon>
        <taxon>Actinomycetes</taxon>
        <taxon>Propionibacteriales</taxon>
        <taxon>Nocardioidaceae</taxon>
        <taxon>Nocardioides</taxon>
    </lineage>
</organism>
<feature type="chain" id="PRO_5045331503" evidence="4">
    <location>
        <begin position="22"/>
        <end position="284"/>
    </location>
</feature>
<dbReference type="EMBL" id="JAVDYG010000001">
    <property type="protein sequence ID" value="MDR7360862.1"/>
    <property type="molecule type" value="Genomic_DNA"/>
</dbReference>
<evidence type="ECO:0000313" key="5">
    <source>
        <dbReference type="EMBL" id="MDR7360862.1"/>
    </source>
</evidence>